<reference evidence="2" key="1">
    <citation type="submission" date="2012-11" db="EMBL/GenBank/DDBJ databases">
        <title>Permanent draft genomes of Rhodopirellula europaea strain SH398 and 6C.</title>
        <authorList>
            <person name="Richter M."/>
            <person name="Richter-Heitmann T."/>
            <person name="Frank C."/>
            <person name="Harder J."/>
            <person name="Glockner F.O."/>
        </authorList>
    </citation>
    <scope>NUCLEOTIDE SEQUENCE</scope>
    <source>
        <strain evidence="2">6C</strain>
    </source>
</reference>
<comment type="caution">
    <text evidence="2">The sequence shown here is derived from an EMBL/GenBank/DDBJ whole genome shotgun (WGS) entry which is preliminary data.</text>
</comment>
<feature type="transmembrane region" description="Helical" evidence="1">
    <location>
        <begin position="81"/>
        <end position="99"/>
    </location>
</feature>
<evidence type="ECO:0000256" key="1">
    <source>
        <dbReference type="SAM" id="Phobius"/>
    </source>
</evidence>
<evidence type="ECO:0000313" key="2">
    <source>
        <dbReference type="EMBL" id="EMB14598.1"/>
    </source>
</evidence>
<name>M2AYI3_9BACT</name>
<dbReference type="Proteomes" id="UP000011529">
    <property type="component" value="Unassembled WGS sequence"/>
</dbReference>
<feature type="transmembrane region" description="Helical" evidence="1">
    <location>
        <begin position="106"/>
        <end position="124"/>
    </location>
</feature>
<dbReference type="AlphaFoldDB" id="M2AYI3"/>
<keyword evidence="3" id="KW-1185">Reference proteome</keyword>
<keyword evidence="1" id="KW-1133">Transmembrane helix</keyword>
<protein>
    <submittedName>
        <fullName evidence="2">Membrane protein</fullName>
    </submittedName>
</protein>
<gene>
    <name evidence="2" type="ORF">RE6C_04671</name>
</gene>
<organism evidence="2 3">
    <name type="scientific">Rhodopirellula europaea 6C</name>
    <dbReference type="NCBI Taxonomy" id="1263867"/>
    <lineage>
        <taxon>Bacteria</taxon>
        <taxon>Pseudomonadati</taxon>
        <taxon>Planctomycetota</taxon>
        <taxon>Planctomycetia</taxon>
        <taxon>Pirellulales</taxon>
        <taxon>Pirellulaceae</taxon>
        <taxon>Rhodopirellula</taxon>
    </lineage>
</organism>
<proteinExistence type="predicted"/>
<keyword evidence="1" id="KW-0812">Transmembrane</keyword>
<reference evidence="2" key="2">
    <citation type="journal article" date="2013" name="Mar. Genomics">
        <title>Expression of sulfatases in Rhodopirellula baltica and the diversity of sulfatases in the genus Rhodopirellula.</title>
        <authorList>
            <person name="Wegner C.E."/>
            <person name="Richter-Heitmann T."/>
            <person name="Klindworth A."/>
            <person name="Klockow C."/>
            <person name="Richter M."/>
            <person name="Achstetter T."/>
            <person name="Glockner F.O."/>
            <person name="Harder J."/>
        </authorList>
    </citation>
    <scope>NUCLEOTIDE SEQUENCE [LARGE SCALE GENOMIC DNA]</scope>
    <source>
        <strain evidence="2">6C</strain>
    </source>
</reference>
<dbReference type="EMBL" id="ANMO01000213">
    <property type="protein sequence ID" value="EMB14598.1"/>
    <property type="molecule type" value="Genomic_DNA"/>
</dbReference>
<dbReference type="PATRIC" id="fig|1263867.3.peg.5010"/>
<sequence>MLASLDGLNPYEPAATKTQAENELPQAKVSRPIALTAFIIASSFVLTAYVAANFYARSYDPWLTPRFTHYMLLWRRIGTPMLRLMMMLVPSGLFLVLFLRATRHRIVVGFLIAAMVAAPILLGIP</sequence>
<accession>M2AYI3</accession>
<keyword evidence="1" id="KW-0472">Membrane</keyword>
<evidence type="ECO:0000313" key="3">
    <source>
        <dbReference type="Proteomes" id="UP000011529"/>
    </source>
</evidence>
<feature type="transmembrane region" description="Helical" evidence="1">
    <location>
        <begin position="33"/>
        <end position="56"/>
    </location>
</feature>